<dbReference type="RefSeq" id="WP_066752472.1">
    <property type="nucleotide sequence ID" value="NZ_JBHUMB010000014.1"/>
</dbReference>
<comment type="caution">
    <text evidence="1">The sequence shown here is derived from an EMBL/GenBank/DDBJ whole genome shotgun (WGS) entry which is preliminary data.</text>
</comment>
<keyword evidence="2" id="KW-1185">Reference proteome</keyword>
<name>A0ABW5UJ62_9SPHI</name>
<dbReference type="EMBL" id="JBHUMB010000014">
    <property type="protein sequence ID" value="MFD2744717.1"/>
    <property type="molecule type" value="Genomic_DNA"/>
</dbReference>
<evidence type="ECO:0000313" key="2">
    <source>
        <dbReference type="Proteomes" id="UP001597418"/>
    </source>
</evidence>
<dbReference type="Proteomes" id="UP001597418">
    <property type="component" value="Unassembled WGS sequence"/>
</dbReference>
<proteinExistence type="predicted"/>
<reference evidence="2" key="1">
    <citation type="journal article" date="2019" name="Int. J. Syst. Evol. Microbiol.">
        <title>The Global Catalogue of Microorganisms (GCM) 10K type strain sequencing project: providing services to taxonomists for standard genome sequencing and annotation.</title>
        <authorList>
            <consortium name="The Broad Institute Genomics Platform"/>
            <consortium name="The Broad Institute Genome Sequencing Center for Infectious Disease"/>
            <person name="Wu L."/>
            <person name="Ma J."/>
        </authorList>
    </citation>
    <scope>NUCLEOTIDE SEQUENCE [LARGE SCALE GENOMIC DNA]</scope>
    <source>
        <strain evidence="2">KCTC 42247</strain>
    </source>
</reference>
<accession>A0ABW5UJ62</accession>
<sequence>MKTLNLNRIVVTGLCLIALFNSCSKSSDVASSGDGKIAKMEFAISHSEYKAIKNFNRAATPYLTNDYEPQILRSTLDIGNDMLLIAELAPDEPRETPQANSAGGGYKAAIETDDLDGGIRYRVVVYDNTGAFVRQQEYIRGSEGSAPPMNLDGGQTYTFIVYSVNSSAALPGPTFIGGLQTLLTSELTVAGNQDFMYFRRDVTLVGGSTNRLDIVLKHQFSQITTIIDATQTGYNVTNITASFGPHSTTAIVSLETGLIVRGAQTARSSVTRSFSSGTTIASYATIINADENVLTNYVIASLTIGSLTMTNMTPFSNLTVSPGVKYNLTLRITPTDELITHGGLPAARINGQIWARHNLGVDTSLDPDAPMTVTRHGDFYQWGTAVRSGGPQANRANPFRNGNGPAANTWNFGTEQAPIKSTIDPCPANYRMPSRLEFETLIQNTNPSNSGPFSGGGTFNSAKVLTSKRNASVKLTIPAQGVLSATGANAPFGNFGTDGRGSIAWLWSSLSNSTVRGSRFRADVGTIYMLNHTANFSVRAFSLPIRCIAE</sequence>
<gene>
    <name evidence="1" type="ORF">ACFSQ6_15065</name>
</gene>
<evidence type="ECO:0000313" key="1">
    <source>
        <dbReference type="EMBL" id="MFD2744717.1"/>
    </source>
</evidence>
<organism evidence="1 2">
    <name type="scientific">Sphingobacterium populi</name>
    <dbReference type="NCBI Taxonomy" id="1812824"/>
    <lineage>
        <taxon>Bacteria</taxon>
        <taxon>Pseudomonadati</taxon>
        <taxon>Bacteroidota</taxon>
        <taxon>Sphingobacteriia</taxon>
        <taxon>Sphingobacteriales</taxon>
        <taxon>Sphingobacteriaceae</taxon>
        <taxon>Sphingobacterium</taxon>
    </lineage>
</organism>
<protein>
    <submittedName>
        <fullName evidence="1">FISUMP domain-containing protein</fullName>
    </submittedName>
</protein>